<dbReference type="Proteomes" id="UP000285301">
    <property type="component" value="Unassembled WGS sequence"/>
</dbReference>
<keyword evidence="6" id="KW-0735">Signal-anchor</keyword>
<name>A0A3S3NWK6_9ACAR</name>
<keyword evidence="3 11" id="KW-0328">Glycosyltransferase</keyword>
<sequence>MSAAKSDEASFSFFSPAEIEATKEVIIDQPFYCGKNLGKGVDLVVVVMSAIYKFSQREAIRKTWGKVAKMRGIRVLFFLGETFDERTQANVVRENELNSDIIQVAFHDHYYNNTLKAIAILRSLSRYCKKVKFVLKSDDDMLLNIQIASDFAKSNRYAKRTIFGLIYRNAAVNRSRFSKWFVPKSVYRANRYPSYATGAVYMFTGDAIEPLLNACVNDLNPLYIDDVYITGIVAQKAGVRRNWANFVKLHYADKLDAWSYATYLGTHGYDSEKLIDRWNLIHAHVKCET</sequence>
<comment type="caution">
    <text evidence="12">The sequence shown here is derived from an EMBL/GenBank/DDBJ whole genome shotgun (WGS) entry which is preliminary data.</text>
</comment>
<evidence type="ECO:0000313" key="13">
    <source>
        <dbReference type="Proteomes" id="UP000285301"/>
    </source>
</evidence>
<keyword evidence="8 11" id="KW-0333">Golgi apparatus</keyword>
<dbReference type="PANTHER" id="PTHR11214">
    <property type="entry name" value="BETA-1,3-N-ACETYLGLUCOSAMINYLTRANSFERASE"/>
    <property type="match status" value="1"/>
</dbReference>
<keyword evidence="9" id="KW-0472">Membrane</keyword>
<keyword evidence="5" id="KW-0812">Transmembrane</keyword>
<dbReference type="InterPro" id="IPR002659">
    <property type="entry name" value="Glyco_trans_31"/>
</dbReference>
<keyword evidence="7" id="KW-1133">Transmembrane helix</keyword>
<evidence type="ECO:0000256" key="8">
    <source>
        <dbReference type="ARBA" id="ARBA00023034"/>
    </source>
</evidence>
<comment type="similarity">
    <text evidence="2 11">Belongs to the glycosyltransferase 31 family.</text>
</comment>
<dbReference type="GO" id="GO:0006493">
    <property type="term" value="P:protein O-linked glycosylation"/>
    <property type="evidence" value="ECO:0007669"/>
    <property type="project" value="TreeGrafter"/>
</dbReference>
<evidence type="ECO:0000313" key="12">
    <source>
        <dbReference type="EMBL" id="RWS10510.1"/>
    </source>
</evidence>
<comment type="subcellular location">
    <subcellularLocation>
        <location evidence="1 11">Golgi apparatus membrane</location>
        <topology evidence="1 11">Single-pass type II membrane protein</topology>
    </subcellularLocation>
</comment>
<protein>
    <recommendedName>
        <fullName evidence="11">Hexosyltransferase</fullName>
        <ecNumber evidence="11">2.4.1.-</ecNumber>
    </recommendedName>
</protein>
<evidence type="ECO:0000256" key="7">
    <source>
        <dbReference type="ARBA" id="ARBA00022989"/>
    </source>
</evidence>
<proteinExistence type="inferred from homology"/>
<evidence type="ECO:0000256" key="2">
    <source>
        <dbReference type="ARBA" id="ARBA00008661"/>
    </source>
</evidence>
<evidence type="ECO:0000256" key="4">
    <source>
        <dbReference type="ARBA" id="ARBA00022679"/>
    </source>
</evidence>
<dbReference type="STRING" id="1965070.A0A3S3NWK6"/>
<dbReference type="OrthoDB" id="5512589at2759"/>
<dbReference type="EC" id="2.4.1.-" evidence="11"/>
<gene>
    <name evidence="12" type="ORF">B4U79_14801</name>
</gene>
<keyword evidence="13" id="KW-1185">Reference proteome</keyword>
<dbReference type="PANTHER" id="PTHR11214:SF314">
    <property type="entry name" value="HEXOSYLTRANSFERASE"/>
    <property type="match status" value="1"/>
</dbReference>
<evidence type="ECO:0000256" key="9">
    <source>
        <dbReference type="ARBA" id="ARBA00023136"/>
    </source>
</evidence>
<keyword evidence="10" id="KW-0325">Glycoprotein</keyword>
<evidence type="ECO:0000256" key="10">
    <source>
        <dbReference type="ARBA" id="ARBA00023180"/>
    </source>
</evidence>
<dbReference type="FunFam" id="3.90.550.50:FF:000001">
    <property type="entry name" value="Hexosyltransferase"/>
    <property type="match status" value="1"/>
</dbReference>
<evidence type="ECO:0000256" key="3">
    <source>
        <dbReference type="ARBA" id="ARBA00022676"/>
    </source>
</evidence>
<accession>A0A3S3NWK6</accession>
<keyword evidence="4 12" id="KW-0808">Transferase</keyword>
<dbReference type="EMBL" id="NCKU01002071">
    <property type="protein sequence ID" value="RWS10510.1"/>
    <property type="molecule type" value="Genomic_DNA"/>
</dbReference>
<evidence type="ECO:0000256" key="5">
    <source>
        <dbReference type="ARBA" id="ARBA00022692"/>
    </source>
</evidence>
<dbReference type="Gene3D" id="3.90.550.50">
    <property type="match status" value="1"/>
</dbReference>
<dbReference type="Pfam" id="PF01762">
    <property type="entry name" value="Galactosyl_T"/>
    <property type="match status" value="1"/>
</dbReference>
<dbReference type="GO" id="GO:0016758">
    <property type="term" value="F:hexosyltransferase activity"/>
    <property type="evidence" value="ECO:0007669"/>
    <property type="project" value="InterPro"/>
</dbReference>
<dbReference type="AlphaFoldDB" id="A0A3S3NWK6"/>
<dbReference type="GO" id="GO:0000139">
    <property type="term" value="C:Golgi membrane"/>
    <property type="evidence" value="ECO:0007669"/>
    <property type="project" value="UniProtKB-SubCell"/>
</dbReference>
<reference evidence="12 13" key="1">
    <citation type="journal article" date="2018" name="Gigascience">
        <title>Genomes of trombidid mites reveal novel predicted allergens and laterally-transferred genes associated with secondary metabolism.</title>
        <authorList>
            <person name="Dong X."/>
            <person name="Chaisiri K."/>
            <person name="Xia D."/>
            <person name="Armstrong S.D."/>
            <person name="Fang Y."/>
            <person name="Donnelly M.J."/>
            <person name="Kadowaki T."/>
            <person name="McGarry J.W."/>
            <person name="Darby A.C."/>
            <person name="Makepeace B.L."/>
        </authorList>
    </citation>
    <scope>NUCLEOTIDE SEQUENCE [LARGE SCALE GENOMIC DNA]</scope>
    <source>
        <strain evidence="12">UoL-WK</strain>
    </source>
</reference>
<evidence type="ECO:0000256" key="1">
    <source>
        <dbReference type="ARBA" id="ARBA00004323"/>
    </source>
</evidence>
<organism evidence="12 13">
    <name type="scientific">Dinothrombium tinctorium</name>
    <dbReference type="NCBI Taxonomy" id="1965070"/>
    <lineage>
        <taxon>Eukaryota</taxon>
        <taxon>Metazoa</taxon>
        <taxon>Ecdysozoa</taxon>
        <taxon>Arthropoda</taxon>
        <taxon>Chelicerata</taxon>
        <taxon>Arachnida</taxon>
        <taxon>Acari</taxon>
        <taxon>Acariformes</taxon>
        <taxon>Trombidiformes</taxon>
        <taxon>Prostigmata</taxon>
        <taxon>Anystina</taxon>
        <taxon>Parasitengona</taxon>
        <taxon>Trombidioidea</taxon>
        <taxon>Trombidiidae</taxon>
        <taxon>Dinothrombium</taxon>
    </lineage>
</organism>
<evidence type="ECO:0000256" key="11">
    <source>
        <dbReference type="RuleBase" id="RU363063"/>
    </source>
</evidence>
<evidence type="ECO:0000256" key="6">
    <source>
        <dbReference type="ARBA" id="ARBA00022968"/>
    </source>
</evidence>